<organism evidence="4 5">
    <name type="scientific">Devosia neptuniae</name>
    <dbReference type="NCBI Taxonomy" id="191302"/>
    <lineage>
        <taxon>Bacteria</taxon>
        <taxon>Pseudomonadati</taxon>
        <taxon>Pseudomonadota</taxon>
        <taxon>Alphaproteobacteria</taxon>
        <taxon>Hyphomicrobiales</taxon>
        <taxon>Devosiaceae</taxon>
        <taxon>Devosia</taxon>
    </lineage>
</organism>
<dbReference type="Gene3D" id="3.10.490.10">
    <property type="entry name" value="Gamma-glutamyl cyclotransferase-like"/>
    <property type="match status" value="1"/>
</dbReference>
<dbReference type="SUPFAM" id="SSF110857">
    <property type="entry name" value="Gamma-glutamyl cyclotransferase-like"/>
    <property type="match status" value="1"/>
</dbReference>
<feature type="domain" description="Gamma-glutamylcyclotransferase AIG2-like" evidence="3">
    <location>
        <begin position="3"/>
        <end position="103"/>
    </location>
</feature>
<keyword evidence="5" id="KW-1185">Reference proteome</keyword>
<keyword evidence="1" id="KW-0808">Transferase</keyword>
<dbReference type="CDD" id="cd06661">
    <property type="entry name" value="GGCT_like"/>
    <property type="match status" value="1"/>
</dbReference>
<evidence type="ECO:0000256" key="2">
    <source>
        <dbReference type="ARBA" id="ARBA00030602"/>
    </source>
</evidence>
<accession>A0ABY6CLQ3</accession>
<sequence>MALFVYGTLQDADVLAAVLGRPVDIAALRPASAPDFKAVAYPGRVYPALVPCPGTTAPGLLIGGLDSLDLAVLDAFEGEEYRRTSITIVLDENAVQAQAYLPAIPIPATAPAWSLHHWSTAHKPQVIAGETSTAQSLRRRLSALLPGKAS</sequence>
<reference evidence="4 5" key="1">
    <citation type="submission" date="2022-09" db="EMBL/GenBank/DDBJ databases">
        <title>Interaction between co-microsymbionts with complementary sets of symbiotic genes in legume-rhizobium systems.</title>
        <authorList>
            <person name="Safronova V."/>
            <person name="Sazanova A."/>
            <person name="Afonin A."/>
            <person name="Chirak E."/>
        </authorList>
    </citation>
    <scope>NUCLEOTIDE SEQUENCE [LARGE SCALE GENOMIC DNA]</scope>
    <source>
        <strain evidence="4 5">A18/4-1</strain>
    </source>
</reference>
<dbReference type="InterPro" id="IPR036568">
    <property type="entry name" value="GGCT-like_sf"/>
</dbReference>
<dbReference type="InterPro" id="IPR045038">
    <property type="entry name" value="AIG2-like"/>
</dbReference>
<evidence type="ECO:0000256" key="1">
    <source>
        <dbReference type="ARBA" id="ARBA00022679"/>
    </source>
</evidence>
<evidence type="ECO:0000259" key="3">
    <source>
        <dbReference type="Pfam" id="PF06094"/>
    </source>
</evidence>
<dbReference type="RefSeq" id="WP_262171947.1">
    <property type="nucleotide sequence ID" value="NZ_CP104965.1"/>
</dbReference>
<dbReference type="InterPro" id="IPR013024">
    <property type="entry name" value="GGCT-like"/>
</dbReference>
<dbReference type="PANTHER" id="PTHR31544:SF2">
    <property type="entry name" value="AIG2-LIKE PROTEIN D"/>
    <property type="match status" value="1"/>
</dbReference>
<dbReference type="PANTHER" id="PTHR31544">
    <property type="entry name" value="AIG2-LIKE PROTEIN D"/>
    <property type="match status" value="1"/>
</dbReference>
<protein>
    <recommendedName>
        <fullName evidence="2">Putative gamma-glutamylcyclotransferase</fullName>
    </recommendedName>
</protein>
<dbReference type="EMBL" id="CP104965">
    <property type="protein sequence ID" value="UXN72111.1"/>
    <property type="molecule type" value="Genomic_DNA"/>
</dbReference>
<dbReference type="Pfam" id="PF06094">
    <property type="entry name" value="GGACT"/>
    <property type="match status" value="1"/>
</dbReference>
<evidence type="ECO:0000313" key="5">
    <source>
        <dbReference type="Proteomes" id="UP001061862"/>
    </source>
</evidence>
<evidence type="ECO:0000313" key="4">
    <source>
        <dbReference type="EMBL" id="UXN72111.1"/>
    </source>
</evidence>
<proteinExistence type="predicted"/>
<dbReference type="Proteomes" id="UP001061862">
    <property type="component" value="Chromosome"/>
</dbReference>
<name>A0ABY6CLQ3_9HYPH</name>
<gene>
    <name evidence="4" type="ORF">N8A98_10295</name>
</gene>
<dbReference type="InterPro" id="IPR009288">
    <property type="entry name" value="AIG2-like_dom"/>
</dbReference>